<dbReference type="AlphaFoldDB" id="A0A9N7ZBL2"/>
<feature type="compositionally biased region" description="Low complexity" evidence="1">
    <location>
        <begin position="157"/>
        <end position="169"/>
    </location>
</feature>
<keyword evidence="3" id="KW-1185">Reference proteome</keyword>
<organism evidence="2 3">
    <name type="scientific">Pleuronectes platessa</name>
    <name type="common">European plaice</name>
    <dbReference type="NCBI Taxonomy" id="8262"/>
    <lineage>
        <taxon>Eukaryota</taxon>
        <taxon>Metazoa</taxon>
        <taxon>Chordata</taxon>
        <taxon>Craniata</taxon>
        <taxon>Vertebrata</taxon>
        <taxon>Euteleostomi</taxon>
        <taxon>Actinopterygii</taxon>
        <taxon>Neopterygii</taxon>
        <taxon>Teleostei</taxon>
        <taxon>Neoteleostei</taxon>
        <taxon>Acanthomorphata</taxon>
        <taxon>Carangaria</taxon>
        <taxon>Pleuronectiformes</taxon>
        <taxon>Pleuronectoidei</taxon>
        <taxon>Pleuronectidae</taxon>
        <taxon>Pleuronectes</taxon>
    </lineage>
</organism>
<reference evidence="2" key="1">
    <citation type="submission" date="2020-03" db="EMBL/GenBank/DDBJ databases">
        <authorList>
            <person name="Weist P."/>
        </authorList>
    </citation>
    <scope>NUCLEOTIDE SEQUENCE</scope>
</reference>
<proteinExistence type="predicted"/>
<dbReference type="Proteomes" id="UP001153269">
    <property type="component" value="Unassembled WGS sequence"/>
</dbReference>
<feature type="region of interest" description="Disordered" evidence="1">
    <location>
        <begin position="125"/>
        <end position="169"/>
    </location>
</feature>
<feature type="region of interest" description="Disordered" evidence="1">
    <location>
        <begin position="1"/>
        <end position="51"/>
    </location>
</feature>
<comment type="caution">
    <text evidence="2">The sequence shown here is derived from an EMBL/GenBank/DDBJ whole genome shotgun (WGS) entry which is preliminary data.</text>
</comment>
<evidence type="ECO:0000313" key="3">
    <source>
        <dbReference type="Proteomes" id="UP001153269"/>
    </source>
</evidence>
<gene>
    <name evidence="2" type="ORF">PLEPLA_LOCUS43570</name>
</gene>
<sequence>MSENDADGLKSCRSLFGGVTPKGSGGRRTKEVVENSTHLAPEEDENKAGSKRHALKQGLSICLGLLCLHWKHHSSSSGPSAGTELNLQPYKLQIYEVGRFCLDWKHHSTSFTLDNEQREAKNFLSQGKPHWQAKEEEEEEEEVGGGQRGRRCQSDQASAAGVWVVSGAD</sequence>
<evidence type="ECO:0000256" key="1">
    <source>
        <dbReference type="SAM" id="MobiDB-lite"/>
    </source>
</evidence>
<accession>A0A9N7ZBL2</accession>
<dbReference type="EMBL" id="CADEAL010004269">
    <property type="protein sequence ID" value="CAB1455789.1"/>
    <property type="molecule type" value="Genomic_DNA"/>
</dbReference>
<protein>
    <submittedName>
        <fullName evidence="2">Uncharacterized protein</fullName>
    </submittedName>
</protein>
<name>A0A9N7ZBL2_PLEPL</name>
<evidence type="ECO:0000313" key="2">
    <source>
        <dbReference type="EMBL" id="CAB1455789.1"/>
    </source>
</evidence>